<dbReference type="Proteomes" id="UP001562357">
    <property type="component" value="Unassembled WGS sequence"/>
</dbReference>
<dbReference type="InterPro" id="IPR010730">
    <property type="entry name" value="HET"/>
</dbReference>
<evidence type="ECO:0000259" key="2">
    <source>
        <dbReference type="Pfam" id="PF06985"/>
    </source>
</evidence>
<evidence type="ECO:0000313" key="3">
    <source>
        <dbReference type="EMBL" id="GAB0131625.1"/>
    </source>
</evidence>
<feature type="domain" description="Heterokaryon incompatibility" evidence="2">
    <location>
        <begin position="152"/>
        <end position="292"/>
    </location>
</feature>
<feature type="region of interest" description="Disordered" evidence="1">
    <location>
        <begin position="1"/>
        <end position="99"/>
    </location>
</feature>
<evidence type="ECO:0000256" key="1">
    <source>
        <dbReference type="SAM" id="MobiDB-lite"/>
    </source>
</evidence>
<proteinExistence type="predicted"/>
<feature type="region of interest" description="Disordered" evidence="1">
    <location>
        <begin position="504"/>
        <end position="523"/>
    </location>
</feature>
<comment type="caution">
    <text evidence="3">The sequence shown here is derived from an EMBL/GenBank/DDBJ whole genome shotgun (WGS) entry which is preliminary data.</text>
</comment>
<feature type="compositionally biased region" description="Low complexity" evidence="1">
    <location>
        <begin position="81"/>
        <end position="96"/>
    </location>
</feature>
<protein>
    <recommendedName>
        <fullName evidence="2">Heterokaryon incompatibility domain-containing protein</fullName>
    </recommendedName>
</protein>
<keyword evidence="4" id="KW-1185">Reference proteome</keyword>
<feature type="compositionally biased region" description="Basic and acidic residues" evidence="1">
    <location>
        <begin position="64"/>
        <end position="80"/>
    </location>
</feature>
<accession>A0ABQ0CDW2</accession>
<dbReference type="PANTHER" id="PTHR33112:SF12">
    <property type="entry name" value="HETEROKARYON INCOMPATIBILITY DOMAIN-CONTAINING PROTEIN"/>
    <property type="match status" value="1"/>
</dbReference>
<dbReference type="Pfam" id="PF06985">
    <property type="entry name" value="HET"/>
    <property type="match status" value="1"/>
</dbReference>
<organism evidence="3 4">
    <name type="scientific">Epichloe bromicola</name>
    <dbReference type="NCBI Taxonomy" id="79588"/>
    <lineage>
        <taxon>Eukaryota</taxon>
        <taxon>Fungi</taxon>
        <taxon>Dikarya</taxon>
        <taxon>Ascomycota</taxon>
        <taxon>Pezizomycotina</taxon>
        <taxon>Sordariomycetes</taxon>
        <taxon>Hypocreomycetidae</taxon>
        <taxon>Hypocreales</taxon>
        <taxon>Clavicipitaceae</taxon>
        <taxon>Epichloe</taxon>
    </lineage>
</organism>
<sequence length="698" mass="79906">MPESSLSSTPSPPPPRDRERERERERDRTRERDLDRDRDRDHERNRARDRERDRGSPVRSKRLSITDRLRGTFSQARKETAAAVPRRASTSSTSAAKQSPIPRIREWLDACNTEHGRHCTGHDDADVPTWRPVYLIDCVERCLVHAKPTDRYAALSYVWGSSNPRQSSPEGLVQLLKTNVDAYQLSLPDKDVPQTILDAIWLAKKLGIRHLWVDRLCIVQDDEADKTEHVEHMAYVFSNAYLTIVAAHGNVHTGILALDPRRPIRTHKPGNLEHEELLLASKWNTRGWTLQELIYSRRAVFFFEDSLTWECHCDLWQGTTTNTMKILRGKKPVCTNRLSESAFGFQHTPWPDLDEYARLVMEYSARKVAIVDDTLRAFAGITHVLSRIFQGGFVYGLPLMFIDIALLWRPQATIRRRALPRPPFLPSWSWMGWWADGIPLDLTLWRAAADYVEATQSTKRGQEAKRFQATHPFRIKTTVTWHLSDRAKTMPVKNTGLQLRDLRSRRNSSSALPPGWTRSGGHFKHDSDDLTTFKYPVPVEDAPTGGAYDSRPTELNLPGPLLFFKTTSGFFDVDYAISMAPKDRPSPPIAVGNIWSRSNRWVGEFRAHDGWLGIQSSNYDGEEKLEFIAISSAMERKGSYVFPMDRFAENMDEDGVVHFVNVLWVERISGVAYRRGIGHILQKAWDADARDEVDIYLG</sequence>
<feature type="compositionally biased region" description="Basic and acidic residues" evidence="1">
    <location>
        <begin position="15"/>
        <end position="56"/>
    </location>
</feature>
<evidence type="ECO:0000313" key="4">
    <source>
        <dbReference type="Proteomes" id="UP001562357"/>
    </source>
</evidence>
<dbReference type="PANTHER" id="PTHR33112">
    <property type="entry name" value="DOMAIN PROTEIN, PUTATIVE-RELATED"/>
    <property type="match status" value="1"/>
</dbReference>
<reference evidence="4" key="1">
    <citation type="submission" date="2024-06" db="EMBL/GenBank/DDBJ databases">
        <title>Draft Genome Sequences of Epichloe bromicola Strains Isolated from Elymus ciliaris.</title>
        <authorList>
            <consortium name="Epichloe bromicola genome sequencing consortium"/>
            <person name="Miura A."/>
            <person name="Imano S."/>
            <person name="Ashida A."/>
            <person name="Sato I."/>
            <person name="Chiba S."/>
            <person name="Tanaka A."/>
            <person name="Camagna M."/>
            <person name="Takemoto D."/>
        </authorList>
    </citation>
    <scope>NUCLEOTIDE SEQUENCE [LARGE SCALE GENOMIC DNA]</scope>
    <source>
        <strain evidence="4">DP</strain>
    </source>
</reference>
<gene>
    <name evidence="3" type="primary">g87</name>
    <name evidence="3" type="ORF">EsDP_00000087</name>
</gene>
<name>A0ABQ0CDW2_9HYPO</name>
<dbReference type="EMBL" id="BAAFGZ010000002">
    <property type="protein sequence ID" value="GAB0131625.1"/>
    <property type="molecule type" value="Genomic_DNA"/>
</dbReference>